<feature type="domain" description="ABC transmembrane type-1" evidence="14">
    <location>
        <begin position="142"/>
        <end position="377"/>
    </location>
</feature>
<evidence type="ECO:0000313" key="18">
    <source>
        <dbReference type="RefSeq" id="XP_018335557.1"/>
    </source>
</evidence>
<keyword evidence="15" id="KW-1185">Reference proteome</keyword>
<comment type="subcellular location">
    <subcellularLocation>
        <location evidence="1">Peroxisome membrane</location>
        <topology evidence="1">Multi-pass membrane protein</topology>
    </subcellularLocation>
</comment>
<dbReference type="SMART" id="SM00382">
    <property type="entry name" value="AAA"/>
    <property type="match status" value="1"/>
</dbReference>
<keyword evidence="11" id="KW-0576">Peroxisome</keyword>
<dbReference type="CTD" id="124194077"/>
<evidence type="ECO:0000256" key="8">
    <source>
        <dbReference type="ARBA" id="ARBA00022967"/>
    </source>
</evidence>
<feature type="transmembrane region" description="Helical" evidence="12">
    <location>
        <begin position="176"/>
        <end position="196"/>
    </location>
</feature>
<reference evidence="16 17" key="1">
    <citation type="submission" date="2025-04" db="UniProtKB">
        <authorList>
            <consortium name="RefSeq"/>
        </authorList>
    </citation>
    <scope>IDENTIFICATION</scope>
    <source>
        <tissue evidence="16 17">Entire body</tissue>
    </source>
</reference>
<keyword evidence="9 12" id="KW-1133">Transmembrane helix</keyword>
<keyword evidence="5" id="KW-0547">Nucleotide-binding</keyword>
<dbReference type="PANTHER" id="PTHR11384">
    <property type="entry name" value="ATP-BINDING CASSETTE, SUB-FAMILY D MEMBER"/>
    <property type="match status" value="1"/>
</dbReference>
<keyword evidence="7 16" id="KW-0067">ATP-binding</keyword>
<dbReference type="GeneID" id="108744331"/>
<dbReference type="Gene3D" id="3.40.50.300">
    <property type="entry name" value="P-loop containing nucleotide triphosphate hydrolases"/>
    <property type="match status" value="1"/>
</dbReference>
<evidence type="ECO:0000259" key="13">
    <source>
        <dbReference type="PROSITE" id="PS50893"/>
    </source>
</evidence>
<keyword evidence="10 12" id="KW-0472">Membrane</keyword>
<dbReference type="InterPro" id="IPR003439">
    <property type="entry name" value="ABC_transporter-like_ATP-bd"/>
</dbReference>
<evidence type="ECO:0000313" key="19">
    <source>
        <dbReference type="RefSeq" id="XP_025834180.1"/>
    </source>
</evidence>
<evidence type="ECO:0000313" key="16">
    <source>
        <dbReference type="RefSeq" id="XP_018335543.1"/>
    </source>
</evidence>
<dbReference type="FunFam" id="3.40.50.300:FF:000800">
    <property type="entry name" value="ATP-binding cassette sub-family D member 1"/>
    <property type="match status" value="1"/>
</dbReference>
<dbReference type="CDD" id="cd03223">
    <property type="entry name" value="ABCD_peroxisomal_ALDP"/>
    <property type="match status" value="1"/>
</dbReference>
<dbReference type="PROSITE" id="PS50929">
    <property type="entry name" value="ABC_TM1F"/>
    <property type="match status" value="1"/>
</dbReference>
<evidence type="ECO:0000256" key="3">
    <source>
        <dbReference type="ARBA" id="ARBA00022448"/>
    </source>
</evidence>
<dbReference type="InterPro" id="IPR011527">
    <property type="entry name" value="ABC1_TM_dom"/>
</dbReference>
<dbReference type="GO" id="GO:0140359">
    <property type="term" value="F:ABC-type transporter activity"/>
    <property type="evidence" value="ECO:0007669"/>
    <property type="project" value="InterPro"/>
</dbReference>
<accession>A0A1W4XSU8</accession>
<evidence type="ECO:0000256" key="12">
    <source>
        <dbReference type="SAM" id="Phobius"/>
    </source>
</evidence>
<organism evidence="15 16">
    <name type="scientific">Agrilus planipennis</name>
    <name type="common">Emerald ash borer</name>
    <name type="synonym">Agrilus marcopoli</name>
    <dbReference type="NCBI Taxonomy" id="224129"/>
    <lineage>
        <taxon>Eukaryota</taxon>
        <taxon>Metazoa</taxon>
        <taxon>Ecdysozoa</taxon>
        <taxon>Arthropoda</taxon>
        <taxon>Hexapoda</taxon>
        <taxon>Insecta</taxon>
        <taxon>Pterygota</taxon>
        <taxon>Neoptera</taxon>
        <taxon>Endopterygota</taxon>
        <taxon>Coleoptera</taxon>
        <taxon>Polyphaga</taxon>
        <taxon>Elateriformia</taxon>
        <taxon>Buprestoidea</taxon>
        <taxon>Buprestidae</taxon>
        <taxon>Agrilinae</taxon>
        <taxon>Agrilus</taxon>
    </lineage>
</organism>
<dbReference type="AlphaFoldDB" id="A0A1W4XSU8"/>
<evidence type="ECO:0000256" key="7">
    <source>
        <dbReference type="ARBA" id="ARBA00022840"/>
    </source>
</evidence>
<dbReference type="RefSeq" id="XP_018335557.1">
    <property type="nucleotide sequence ID" value="XM_018480055.2"/>
</dbReference>
<dbReference type="Gene3D" id="1.20.1560.10">
    <property type="entry name" value="ABC transporter type 1, transmembrane domain"/>
    <property type="match status" value="1"/>
</dbReference>
<protein>
    <submittedName>
        <fullName evidence="16 17">ATP-binding cassette sub-family D member 2</fullName>
    </submittedName>
</protein>
<dbReference type="OrthoDB" id="422637at2759"/>
<evidence type="ECO:0000256" key="10">
    <source>
        <dbReference type="ARBA" id="ARBA00023136"/>
    </source>
</evidence>
<dbReference type="GO" id="GO:0006635">
    <property type="term" value="P:fatty acid beta-oxidation"/>
    <property type="evidence" value="ECO:0007669"/>
    <property type="project" value="TreeGrafter"/>
</dbReference>
<dbReference type="KEGG" id="apln:108744331"/>
<dbReference type="SUPFAM" id="SSF90123">
    <property type="entry name" value="ABC transporter transmembrane region"/>
    <property type="match status" value="1"/>
</dbReference>
<dbReference type="GO" id="GO:0005524">
    <property type="term" value="F:ATP binding"/>
    <property type="evidence" value="ECO:0007669"/>
    <property type="project" value="UniProtKB-KW"/>
</dbReference>
<sequence length="792" mass="89235">MPAVISKFLEKAEETRQQLKIPRNVFTGAVVAVALVTYTYKVGYPLVESYIHRTNTQQDSVNNNLLVTKSSLNGISRKKSQDTALGKYKPKKCEKLSYIEKIVMKIPGINHQFILQFLRLMTIMIPGVFSAEVALLFGHTSFLFLRTFLSIFIANLEGAIVKYIVRKEPKNFAKQLLKWFAIAVPATFINSMIRYLESRIALSLRTRLVEHSYKLYFKNQSYYRVTVLDGRLDNCSQRLTDEIETVATMVSHLYGQITKPLFDILLMSIALANLAKSRDANLITGPILITSVVMVSALILKLVSPRFGQLVAQEAEKKGYLRHVHSRLVTNAEEIAFYGGHKVELTHLRSAYRVLAQHLQHMFKVKLWFVMLEQFLMKYVWSGAGIVVVSLPILMAGSKKVEPIEDDGVKTTIADSLPALTSSGDDGDSGLSLFNAKPARTSDSISERTHYFTTAKNLLMTGGNAVERLMSSYKDIVELAGHTGRVANMFTVLEEVSQGIYEKTLVEKKENMDGFNVEFRNGQPVSKGKLVYTAQTELILKDVPIVTPNCDVVCSSLTLHLKPGQHLLITGPNGCGKSSLFRILAGLWPIYGGELHTPKNAMFYIPQRPYMVIGNLRDQIIYPDTHVDMINKQISEDDLIRIMRIVHLDHIVERDGFYAVKDWTDILSGGEKQRMALARLFYHKPKYALLDECTSAISIDVEGEIYQAAIDSGITLLTITHRPTLWKFHTHMLQFDGAGSWTFSKLNYSNKLELKKEKEDLVNRGETELTSDRLCEINKLLGEDNNSNANST</sequence>
<dbReference type="InterPro" id="IPR050835">
    <property type="entry name" value="ABC_transporter_sub-D"/>
</dbReference>
<dbReference type="InterPro" id="IPR027417">
    <property type="entry name" value="P-loop_NTPase"/>
</dbReference>
<evidence type="ECO:0000256" key="6">
    <source>
        <dbReference type="ARBA" id="ARBA00022801"/>
    </source>
</evidence>
<dbReference type="GO" id="GO:0016887">
    <property type="term" value="F:ATP hydrolysis activity"/>
    <property type="evidence" value="ECO:0007669"/>
    <property type="project" value="InterPro"/>
</dbReference>
<evidence type="ECO:0000256" key="4">
    <source>
        <dbReference type="ARBA" id="ARBA00022692"/>
    </source>
</evidence>
<feature type="domain" description="ABC transporter" evidence="13">
    <location>
        <begin position="538"/>
        <end position="762"/>
    </location>
</feature>
<dbReference type="RefSeq" id="XP_025834180.1">
    <property type="nucleotide sequence ID" value="XM_025978395.1"/>
</dbReference>
<keyword evidence="4 12" id="KW-0812">Transmembrane</keyword>
<evidence type="ECO:0000313" key="15">
    <source>
        <dbReference type="Proteomes" id="UP000192223"/>
    </source>
</evidence>
<dbReference type="GO" id="GO:0005778">
    <property type="term" value="C:peroxisomal membrane"/>
    <property type="evidence" value="ECO:0007669"/>
    <property type="project" value="UniProtKB-SubCell"/>
</dbReference>
<dbReference type="Proteomes" id="UP000192223">
    <property type="component" value="Unplaced"/>
</dbReference>
<dbReference type="InterPro" id="IPR036640">
    <property type="entry name" value="ABC1_TM_sf"/>
</dbReference>
<dbReference type="SUPFAM" id="SSF52540">
    <property type="entry name" value="P-loop containing nucleoside triphosphate hydrolases"/>
    <property type="match status" value="1"/>
</dbReference>
<dbReference type="GO" id="GO:0015910">
    <property type="term" value="P:long-chain fatty acid import into peroxisome"/>
    <property type="evidence" value="ECO:0007669"/>
    <property type="project" value="TreeGrafter"/>
</dbReference>
<feature type="transmembrane region" description="Helical" evidence="12">
    <location>
        <begin position="113"/>
        <end position="137"/>
    </location>
</feature>
<dbReference type="Pfam" id="PF06472">
    <property type="entry name" value="ABC_membrane_2"/>
    <property type="match status" value="1"/>
</dbReference>
<evidence type="ECO:0000259" key="14">
    <source>
        <dbReference type="PROSITE" id="PS50929"/>
    </source>
</evidence>
<name>A0A1W4XSU8_AGRPL</name>
<dbReference type="GO" id="GO:0042760">
    <property type="term" value="P:very long-chain fatty acid catabolic process"/>
    <property type="evidence" value="ECO:0007669"/>
    <property type="project" value="TreeGrafter"/>
</dbReference>
<dbReference type="STRING" id="224129.A0A1W4XSU8"/>
<dbReference type="PANTHER" id="PTHR11384:SF67">
    <property type="entry name" value="ATP-BINDING CASSETTE SUB-FAMILY D MEMBER 1"/>
    <property type="match status" value="1"/>
</dbReference>
<dbReference type="Pfam" id="PF00005">
    <property type="entry name" value="ABC_tran"/>
    <property type="match status" value="1"/>
</dbReference>
<dbReference type="InterPro" id="IPR017871">
    <property type="entry name" value="ABC_transporter-like_CS"/>
</dbReference>
<dbReference type="GO" id="GO:0005324">
    <property type="term" value="F:long-chain fatty acid transmembrane transporter activity"/>
    <property type="evidence" value="ECO:0007669"/>
    <property type="project" value="TreeGrafter"/>
</dbReference>
<evidence type="ECO:0000313" key="17">
    <source>
        <dbReference type="RefSeq" id="XP_018335550.1"/>
    </source>
</evidence>
<evidence type="ECO:0000256" key="11">
    <source>
        <dbReference type="ARBA" id="ARBA00023140"/>
    </source>
</evidence>
<evidence type="ECO:0000256" key="5">
    <source>
        <dbReference type="ARBA" id="ARBA00022741"/>
    </source>
</evidence>
<comment type="similarity">
    <text evidence="2">Belongs to the ABC transporter superfamily. ABCD family. Peroxisomal fatty acyl CoA transporter (TC 3.A.1.203) subfamily.</text>
</comment>
<dbReference type="GO" id="GO:0007031">
    <property type="term" value="P:peroxisome organization"/>
    <property type="evidence" value="ECO:0007669"/>
    <property type="project" value="TreeGrafter"/>
</dbReference>
<dbReference type="PROSITE" id="PS50893">
    <property type="entry name" value="ABC_TRANSPORTER_2"/>
    <property type="match status" value="1"/>
</dbReference>
<dbReference type="InterPro" id="IPR003593">
    <property type="entry name" value="AAA+_ATPase"/>
</dbReference>
<keyword evidence="3" id="KW-0813">Transport</keyword>
<evidence type="ECO:0000256" key="9">
    <source>
        <dbReference type="ARBA" id="ARBA00022989"/>
    </source>
</evidence>
<evidence type="ECO:0000256" key="1">
    <source>
        <dbReference type="ARBA" id="ARBA00004585"/>
    </source>
</evidence>
<keyword evidence="8" id="KW-1278">Translocase</keyword>
<feature type="transmembrane region" description="Helical" evidence="12">
    <location>
        <begin position="143"/>
        <end position="164"/>
    </location>
</feature>
<dbReference type="RefSeq" id="XP_018335550.1">
    <property type="nucleotide sequence ID" value="XM_018480048.2"/>
</dbReference>
<proteinExistence type="inferred from homology"/>
<gene>
    <name evidence="16 17 18 19" type="primary">LOC108744331</name>
</gene>
<evidence type="ECO:0000256" key="2">
    <source>
        <dbReference type="ARBA" id="ARBA00008575"/>
    </source>
</evidence>
<dbReference type="RefSeq" id="XP_018335543.1">
    <property type="nucleotide sequence ID" value="XM_018480041.2"/>
</dbReference>
<keyword evidence="6" id="KW-0378">Hydrolase</keyword>
<dbReference type="PROSITE" id="PS00211">
    <property type="entry name" value="ABC_TRANSPORTER_1"/>
    <property type="match status" value="1"/>
</dbReference>